<dbReference type="PANTHER" id="PTHR43386">
    <property type="entry name" value="OLIGOPEPTIDE TRANSPORT SYSTEM PERMEASE PROTEIN APPC"/>
    <property type="match status" value="1"/>
</dbReference>
<evidence type="ECO:0000256" key="1">
    <source>
        <dbReference type="ARBA" id="ARBA00004651"/>
    </source>
</evidence>
<evidence type="ECO:0000256" key="3">
    <source>
        <dbReference type="ARBA" id="ARBA00022475"/>
    </source>
</evidence>
<keyword evidence="2 7" id="KW-0813">Transport</keyword>
<evidence type="ECO:0000256" key="5">
    <source>
        <dbReference type="ARBA" id="ARBA00022989"/>
    </source>
</evidence>
<dbReference type="Pfam" id="PF00528">
    <property type="entry name" value="BPD_transp_1"/>
    <property type="match status" value="1"/>
</dbReference>
<dbReference type="InterPro" id="IPR000515">
    <property type="entry name" value="MetI-like"/>
</dbReference>
<dbReference type="InterPro" id="IPR035906">
    <property type="entry name" value="MetI-like_sf"/>
</dbReference>
<dbReference type="PANTHER" id="PTHR43386:SF1">
    <property type="entry name" value="D,D-DIPEPTIDE TRANSPORT SYSTEM PERMEASE PROTEIN DDPC-RELATED"/>
    <property type="match status" value="1"/>
</dbReference>
<keyword evidence="3" id="KW-1003">Cell membrane</keyword>
<dbReference type="Proteomes" id="UP001142317">
    <property type="component" value="Unassembled WGS sequence"/>
</dbReference>
<feature type="domain" description="ABC transmembrane type-1" evidence="9">
    <location>
        <begin position="99"/>
        <end position="284"/>
    </location>
</feature>
<evidence type="ECO:0000256" key="2">
    <source>
        <dbReference type="ARBA" id="ARBA00022448"/>
    </source>
</evidence>
<feature type="compositionally biased region" description="Low complexity" evidence="8">
    <location>
        <begin position="1"/>
        <end position="15"/>
    </location>
</feature>
<dbReference type="EMBL" id="BSEO01000014">
    <property type="protein sequence ID" value="GLJ80678.1"/>
    <property type="molecule type" value="Genomic_DNA"/>
</dbReference>
<keyword evidence="5 7" id="KW-1133">Transmembrane helix</keyword>
<dbReference type="SUPFAM" id="SSF161098">
    <property type="entry name" value="MetI-like"/>
    <property type="match status" value="1"/>
</dbReference>
<feature type="transmembrane region" description="Helical" evidence="7">
    <location>
        <begin position="33"/>
        <end position="53"/>
    </location>
</feature>
<evidence type="ECO:0000256" key="7">
    <source>
        <dbReference type="RuleBase" id="RU363032"/>
    </source>
</evidence>
<dbReference type="CDD" id="cd06261">
    <property type="entry name" value="TM_PBP2"/>
    <property type="match status" value="1"/>
</dbReference>
<keyword evidence="6 7" id="KW-0472">Membrane</keyword>
<protein>
    <submittedName>
        <fullName evidence="10">Peptide ABC transporter permease</fullName>
    </submittedName>
</protein>
<evidence type="ECO:0000256" key="4">
    <source>
        <dbReference type="ARBA" id="ARBA00022692"/>
    </source>
</evidence>
<gene>
    <name evidence="10" type="primary">gsiD</name>
    <name evidence="10" type="ORF">GCM10017586_23610</name>
</gene>
<dbReference type="PROSITE" id="PS50928">
    <property type="entry name" value="ABC_TM1"/>
    <property type="match status" value="1"/>
</dbReference>
<accession>A0A9W6HIZ1</accession>
<dbReference type="Gene3D" id="1.10.3720.10">
    <property type="entry name" value="MetI-like"/>
    <property type="match status" value="1"/>
</dbReference>
<feature type="transmembrane region" description="Helical" evidence="7">
    <location>
        <begin position="97"/>
        <end position="123"/>
    </location>
</feature>
<sequence>MTLTPVTPAPVTAAPRDAASTARTPRLQLRPSAAIGFAMVGAVIGLAALRPLLPGFDPMGQDLSRALLPPFTDAAHPLGTDPLGRDLLSRVALASSVTLGITLAIVVLNALIGTTVGIVSGYFGGRLEAGLTVVSNTVLAMPVVLLLIAICAVVSPSAGLTILVVGCTWWVGYARVTRNIAAALRRQDFVVAPLTQGADTFWTLTRHVVPNVWPHTLIIAATDIATIVLIEASLEYLGLGVQPPTPSWGAMIFDGQKYLSTDPWLVILPGLVMFLAVAGAQFVSQQFTAEARGALLHKGGRR</sequence>
<organism evidence="10 11">
    <name type="scientific">Microbacterium imperiale</name>
    <dbReference type="NCBI Taxonomy" id="33884"/>
    <lineage>
        <taxon>Bacteria</taxon>
        <taxon>Bacillati</taxon>
        <taxon>Actinomycetota</taxon>
        <taxon>Actinomycetes</taxon>
        <taxon>Micrococcales</taxon>
        <taxon>Microbacteriaceae</taxon>
        <taxon>Microbacterium</taxon>
    </lineage>
</organism>
<evidence type="ECO:0000256" key="6">
    <source>
        <dbReference type="ARBA" id="ARBA00023136"/>
    </source>
</evidence>
<comment type="similarity">
    <text evidence="7">Belongs to the binding-protein-dependent transport system permease family.</text>
</comment>
<comment type="caution">
    <text evidence="10">The sequence shown here is derived from an EMBL/GenBank/DDBJ whole genome shotgun (WGS) entry which is preliminary data.</text>
</comment>
<keyword evidence="11" id="KW-1185">Reference proteome</keyword>
<name>A0A9W6HIZ1_9MICO</name>
<reference evidence="10" key="1">
    <citation type="journal article" date="2014" name="Int. J. Syst. Evol. Microbiol.">
        <title>Complete genome sequence of Corynebacterium casei LMG S-19264T (=DSM 44701T), isolated from a smear-ripened cheese.</title>
        <authorList>
            <consortium name="US DOE Joint Genome Institute (JGI-PGF)"/>
            <person name="Walter F."/>
            <person name="Albersmeier A."/>
            <person name="Kalinowski J."/>
            <person name="Ruckert C."/>
        </authorList>
    </citation>
    <scope>NUCLEOTIDE SEQUENCE</scope>
    <source>
        <strain evidence="10">VKM Ac-1447</strain>
    </source>
</reference>
<dbReference type="GO" id="GO:0055085">
    <property type="term" value="P:transmembrane transport"/>
    <property type="evidence" value="ECO:0007669"/>
    <property type="project" value="InterPro"/>
</dbReference>
<reference evidence="10" key="2">
    <citation type="submission" date="2023-01" db="EMBL/GenBank/DDBJ databases">
        <authorList>
            <person name="Sun Q."/>
            <person name="Evtushenko L."/>
        </authorList>
    </citation>
    <scope>NUCLEOTIDE SEQUENCE</scope>
    <source>
        <strain evidence="10">VKM Ac-1447</strain>
    </source>
</reference>
<evidence type="ECO:0000256" key="8">
    <source>
        <dbReference type="SAM" id="MobiDB-lite"/>
    </source>
</evidence>
<keyword evidence="4 7" id="KW-0812">Transmembrane</keyword>
<proteinExistence type="inferred from homology"/>
<dbReference type="AlphaFoldDB" id="A0A9W6HIZ1"/>
<comment type="subcellular location">
    <subcellularLocation>
        <location evidence="1 7">Cell membrane</location>
        <topology evidence="1 7">Multi-pass membrane protein</topology>
    </subcellularLocation>
</comment>
<evidence type="ECO:0000313" key="11">
    <source>
        <dbReference type="Proteomes" id="UP001142317"/>
    </source>
</evidence>
<evidence type="ECO:0000313" key="10">
    <source>
        <dbReference type="EMBL" id="GLJ80678.1"/>
    </source>
</evidence>
<feature type="transmembrane region" description="Helical" evidence="7">
    <location>
        <begin position="144"/>
        <end position="171"/>
    </location>
</feature>
<dbReference type="RefSeq" id="WP_210006889.1">
    <property type="nucleotide sequence ID" value="NZ_BSEO01000014.1"/>
</dbReference>
<feature type="transmembrane region" description="Helical" evidence="7">
    <location>
        <begin position="264"/>
        <end position="283"/>
    </location>
</feature>
<dbReference type="GO" id="GO:0005886">
    <property type="term" value="C:plasma membrane"/>
    <property type="evidence" value="ECO:0007669"/>
    <property type="project" value="UniProtKB-SubCell"/>
</dbReference>
<feature type="region of interest" description="Disordered" evidence="8">
    <location>
        <begin position="1"/>
        <end position="23"/>
    </location>
</feature>
<evidence type="ECO:0000259" key="9">
    <source>
        <dbReference type="PROSITE" id="PS50928"/>
    </source>
</evidence>
<dbReference type="InterPro" id="IPR050366">
    <property type="entry name" value="BP-dependent_transpt_permease"/>
</dbReference>